<accession>E0UMR5</accession>
<dbReference type="OrthoDB" id="9781560at2"/>
<dbReference type="HOGENOM" id="CLU_076037_0_0_3"/>
<geneLocation type="plasmid" evidence="3 4">
    <name>Cy782202</name>
</geneLocation>
<dbReference type="InterPro" id="IPR010154">
    <property type="entry name" value="CRISPR-assoc_Cas7/Cst2/DevR"/>
</dbReference>
<name>E0UMR5_GLOV7</name>
<keyword evidence="4" id="KW-1185">Reference proteome</keyword>
<reference evidence="4" key="1">
    <citation type="journal article" date="2011" name="MBio">
        <title>Novel metabolic attributes of the genus Cyanothece, comprising a group of unicellular nitrogen-fixing Cyanobacteria.</title>
        <authorList>
            <person name="Bandyopadhyay A."/>
            <person name="Elvitigala T."/>
            <person name="Welsh E."/>
            <person name="Stockel J."/>
            <person name="Liberton M."/>
            <person name="Min H."/>
            <person name="Sherman L.A."/>
            <person name="Pakrasi H.B."/>
        </authorList>
    </citation>
    <scope>NUCLEOTIDE SEQUENCE [LARGE SCALE GENOMIC DNA]</scope>
    <source>
        <strain evidence="4">PCC 7822</strain>
        <plasmid evidence="4">Cy782202</plasmid>
    </source>
</reference>
<organism evidence="3 4">
    <name type="scientific">Gloeothece verrucosa (strain PCC 7822)</name>
    <name type="common">Cyanothece sp. (strain PCC 7822)</name>
    <dbReference type="NCBI Taxonomy" id="497965"/>
    <lineage>
        <taxon>Bacteria</taxon>
        <taxon>Bacillati</taxon>
        <taxon>Cyanobacteriota</taxon>
        <taxon>Cyanophyceae</taxon>
        <taxon>Oscillatoriophycideae</taxon>
        <taxon>Chroococcales</taxon>
        <taxon>Aphanothecaceae</taxon>
        <taxon>Gloeothece</taxon>
        <taxon>Gloeothece verrucosa</taxon>
    </lineage>
</organism>
<protein>
    <submittedName>
        <fullName evidence="3">CRISPR-associated regulatory protein, DevR family</fullName>
    </submittedName>
</protein>
<dbReference type="RefSeq" id="WP_013334991.1">
    <property type="nucleotide sequence ID" value="NC_014534.1"/>
</dbReference>
<keyword evidence="1" id="KW-0051">Antiviral defense</keyword>
<evidence type="ECO:0000256" key="2">
    <source>
        <dbReference type="ARBA" id="ARBA00025626"/>
    </source>
</evidence>
<dbReference type="KEGG" id="cyj:Cyan7822_6463"/>
<dbReference type="GO" id="GO:0051607">
    <property type="term" value="P:defense response to virus"/>
    <property type="evidence" value="ECO:0007669"/>
    <property type="project" value="UniProtKB-KW"/>
</dbReference>
<dbReference type="AlphaFoldDB" id="E0UMR5"/>
<evidence type="ECO:0000313" key="4">
    <source>
        <dbReference type="Proteomes" id="UP000008206"/>
    </source>
</evidence>
<keyword evidence="3" id="KW-0614">Plasmid</keyword>
<dbReference type="NCBIfam" id="TIGR01875">
    <property type="entry name" value="cas_MJ0381"/>
    <property type="match status" value="1"/>
</dbReference>
<gene>
    <name evidence="3" type="ordered locus">Cyan7822_6463</name>
</gene>
<dbReference type="Proteomes" id="UP000008206">
    <property type="component" value="Plasmid Cy782202"/>
</dbReference>
<evidence type="ECO:0000313" key="3">
    <source>
        <dbReference type="EMBL" id="ADN18245.1"/>
    </source>
</evidence>
<proteinExistence type="predicted"/>
<evidence type="ECO:0000256" key="1">
    <source>
        <dbReference type="ARBA" id="ARBA00023118"/>
    </source>
</evidence>
<comment type="function">
    <text evidence="2">CRISPR (clustered regularly interspaced short palindromic repeat) is an adaptive immune system that provides protection against mobile genetic elements (viruses, transposable elements and conjugative plasmids). CRISPR clusters contain spacers, sequences complementary to antecedent mobile elements, and target invading nucleic acids. CRISPR clusters are transcribed and processed into CRISPR RNA (crRNA).</text>
</comment>
<sequence length="301" mass="34563">MFYLFGTVITHYGPASLNHEKARGNVSPLQKTYWDGHIHSLVSGDAIRWGLRYTLQKEGYPINRRWNEDEFTNDLVNENFDPVEFVDDDLFGYMYAEAAKEDIQEEEPSSTGKERRNQTKGSIVQRLGALGVNRGVSLIPYTGALTFNAKSGKIKDRTALHFLEYHNTRYQYTFALDPNHLKVKERILAFIDALMNIRKVGGNNNVFCYKFTPESFVLCWTQRETPGIFYCFEEGDLIPKMKSEVLEDIEVGDIKASELWIGGRVAKGLKIKNAHIFRGKEQAIEDLKKVIVKDLELSYPY</sequence>
<dbReference type="EMBL" id="CP002200">
    <property type="protein sequence ID" value="ADN18245.1"/>
    <property type="molecule type" value="Genomic_DNA"/>
</dbReference>